<organism evidence="1 2">
    <name type="scientific">Chitinophaga caseinilytica</name>
    <dbReference type="NCBI Taxonomy" id="2267521"/>
    <lineage>
        <taxon>Bacteria</taxon>
        <taxon>Pseudomonadati</taxon>
        <taxon>Bacteroidota</taxon>
        <taxon>Chitinophagia</taxon>
        <taxon>Chitinophagales</taxon>
        <taxon>Chitinophagaceae</taxon>
        <taxon>Chitinophaga</taxon>
    </lineage>
</organism>
<protein>
    <recommendedName>
        <fullName evidence="3">DUF3347 domain-containing protein</fullName>
    </recommendedName>
</protein>
<keyword evidence="2" id="KW-1185">Reference proteome</keyword>
<evidence type="ECO:0008006" key="3">
    <source>
        <dbReference type="Google" id="ProtNLM"/>
    </source>
</evidence>
<dbReference type="PROSITE" id="PS51257">
    <property type="entry name" value="PROKAR_LIPOPROTEIN"/>
    <property type="match status" value="1"/>
</dbReference>
<proteinExistence type="predicted"/>
<evidence type="ECO:0000313" key="2">
    <source>
        <dbReference type="Proteomes" id="UP001449657"/>
    </source>
</evidence>
<gene>
    <name evidence="1" type="ORF">WJU22_18060</name>
</gene>
<name>A0ABZ2YZ84_9BACT</name>
<reference evidence="1 2" key="1">
    <citation type="submission" date="2024-03" db="EMBL/GenBank/DDBJ databases">
        <title>Chitinophaga caseinilytica sp. nov., a casein hydrolysing bacterium isolated from forest soil.</title>
        <authorList>
            <person name="Lee D.S."/>
            <person name="Han D.M."/>
            <person name="Baek J.H."/>
            <person name="Choi D.G."/>
            <person name="Jeon J.H."/>
            <person name="Jeon C.O."/>
        </authorList>
    </citation>
    <scope>NUCLEOTIDE SEQUENCE [LARGE SCALE GENOMIC DNA]</scope>
    <source>
        <strain evidence="1 2">KACC 19118</strain>
    </source>
</reference>
<sequence length="194" mass="20678">MGSKLWSGGWMILLAAAACTQPVKAPAGEGENPVVEFRGITVPAVLKDSLRGVMDGYKVLSDALAKEDTLLADAAARLMRQRLDSLPLYRSGLDSAHAGALELNAGSISAELTAMVLEDGGLEGRRQSFWMASELLYDLLQQTGPVNGVKYHYWCGEAFGGKGAFWLGDSAALANPYGGKADCAEPRDTIGQWR</sequence>
<dbReference type="RefSeq" id="WP_341839569.1">
    <property type="nucleotide sequence ID" value="NZ_CP149792.1"/>
</dbReference>
<dbReference type="Proteomes" id="UP001449657">
    <property type="component" value="Chromosome"/>
</dbReference>
<accession>A0ABZ2YZ84</accession>
<dbReference type="EMBL" id="CP150096">
    <property type="protein sequence ID" value="WZN44804.1"/>
    <property type="molecule type" value="Genomic_DNA"/>
</dbReference>
<evidence type="ECO:0000313" key="1">
    <source>
        <dbReference type="EMBL" id="WZN44804.1"/>
    </source>
</evidence>